<accession>A0ABQ4V5A2</accession>
<sequence length="131" mass="14379">MHVITEVTDDDPGYGFTDVTLARYRNGALDEHTPITGSTCESAVARCMHEHWCDLERMIRCVQGDTAALCLLDIDYELDQLPQLPDAPESSDAGSTPRVMALIARAQSRSVRTPALDNLVGPQLVQPASRR</sequence>
<evidence type="ECO:0000313" key="2">
    <source>
        <dbReference type="Proteomes" id="UP001060504"/>
    </source>
</evidence>
<name>A0ABQ4V5A2_9MYCO</name>
<reference evidence="1 2" key="1">
    <citation type="submission" date="2021-08" db="EMBL/GenBank/DDBJ databases">
        <title>Draft genome sequence of Mycolicibacterium sp. NGTWS1702 strain.</title>
        <authorList>
            <person name="Matsumoto M."/>
            <person name="Tang B.C.C."/>
            <person name="Machida Y."/>
            <person name="Matoyama H."/>
            <person name="Kishihara T."/>
            <person name="Sato S."/>
            <person name="Kondo I."/>
            <person name="Sano M."/>
            <person name="Kato G."/>
        </authorList>
    </citation>
    <scope>NUCLEOTIDE SEQUENCE [LARGE SCALE GENOMIC DNA]</scope>
    <source>
        <strain evidence="1 2">NGTWSNA01</strain>
    </source>
</reference>
<proteinExistence type="predicted"/>
<dbReference type="EMBL" id="BPRH01003323">
    <property type="protein sequence ID" value="GJF08931.1"/>
    <property type="molecule type" value="Genomic_DNA"/>
</dbReference>
<comment type="caution">
    <text evidence="1">The sequence shown here is derived from an EMBL/GenBank/DDBJ whole genome shotgun (WGS) entry which is preliminary data.</text>
</comment>
<dbReference type="Proteomes" id="UP001060504">
    <property type="component" value="Unassembled WGS sequence"/>
</dbReference>
<protein>
    <submittedName>
        <fullName evidence="1">Uncharacterized protein</fullName>
    </submittedName>
</protein>
<gene>
    <name evidence="1" type="ORF">NGTWS1702_31850</name>
</gene>
<keyword evidence="2" id="KW-1185">Reference proteome</keyword>
<evidence type="ECO:0000313" key="1">
    <source>
        <dbReference type="EMBL" id="GJF08931.1"/>
    </source>
</evidence>
<organism evidence="1 2">
    <name type="scientific">Mycolicibacterium cyprinidarum</name>
    <dbReference type="NCBI Taxonomy" id="2860311"/>
    <lineage>
        <taxon>Bacteria</taxon>
        <taxon>Bacillati</taxon>
        <taxon>Actinomycetota</taxon>
        <taxon>Actinomycetes</taxon>
        <taxon>Mycobacteriales</taxon>
        <taxon>Mycobacteriaceae</taxon>
        <taxon>Mycolicibacterium</taxon>
    </lineage>
</organism>